<reference evidence="1" key="1">
    <citation type="submission" date="2022-08" db="UniProtKB">
        <authorList>
            <consortium name="EnsemblMetazoa"/>
        </authorList>
    </citation>
    <scope>IDENTIFICATION</scope>
    <source>
        <strain evidence="1">05x7-T-G4-1.051#20</strain>
    </source>
</reference>
<sequence>MEDIVTVCRGSLTVIDYYSWAEYEALCFPHRSTTFATNLQHLSLEYCGSITDSDIEDIVTVCRGSLTVIDYYSWAVKPRLLKLNMFLRRCKLLEKERRVKI</sequence>
<dbReference type="AlphaFoldDB" id="A0A8W8P4B3"/>
<protein>
    <submittedName>
        <fullName evidence="1">Uncharacterized protein</fullName>
    </submittedName>
</protein>
<proteinExistence type="predicted"/>
<name>A0A8W8P4B3_MAGGI</name>
<evidence type="ECO:0000313" key="2">
    <source>
        <dbReference type="Proteomes" id="UP000005408"/>
    </source>
</evidence>
<evidence type="ECO:0000313" key="1">
    <source>
        <dbReference type="EnsemblMetazoa" id="G9723.1:cds"/>
    </source>
</evidence>
<dbReference type="EnsemblMetazoa" id="G9723.1">
    <property type="protein sequence ID" value="G9723.1:cds"/>
    <property type="gene ID" value="G9723"/>
</dbReference>
<organism evidence="1 2">
    <name type="scientific">Magallana gigas</name>
    <name type="common">Pacific oyster</name>
    <name type="synonym">Crassostrea gigas</name>
    <dbReference type="NCBI Taxonomy" id="29159"/>
    <lineage>
        <taxon>Eukaryota</taxon>
        <taxon>Metazoa</taxon>
        <taxon>Spiralia</taxon>
        <taxon>Lophotrochozoa</taxon>
        <taxon>Mollusca</taxon>
        <taxon>Bivalvia</taxon>
        <taxon>Autobranchia</taxon>
        <taxon>Pteriomorphia</taxon>
        <taxon>Ostreida</taxon>
        <taxon>Ostreoidea</taxon>
        <taxon>Ostreidae</taxon>
        <taxon>Magallana</taxon>
    </lineage>
</organism>
<accession>A0A8W8P4B3</accession>
<keyword evidence="2" id="KW-1185">Reference proteome</keyword>
<dbReference type="Proteomes" id="UP000005408">
    <property type="component" value="Unassembled WGS sequence"/>
</dbReference>